<dbReference type="Proteomes" id="UP000094008">
    <property type="component" value="Unassembled WGS sequence"/>
</dbReference>
<dbReference type="AlphaFoldDB" id="A0A1A0VF31"/>
<dbReference type="EMBL" id="LZSY01000179">
    <property type="protein sequence ID" value="OBB81821.1"/>
    <property type="molecule type" value="Genomic_DNA"/>
</dbReference>
<accession>A0A1A0VF31</accession>
<evidence type="ECO:0000313" key="2">
    <source>
        <dbReference type="Proteomes" id="UP000094008"/>
    </source>
</evidence>
<gene>
    <name evidence="1" type="ORF">A5779_09660</name>
</gene>
<reference evidence="2" key="1">
    <citation type="submission" date="2016-06" db="EMBL/GenBank/DDBJ databases">
        <authorList>
            <person name="Sutton G."/>
            <person name="Brinkac L."/>
            <person name="Sanka R."/>
            <person name="Adams M."/>
            <person name="Lau E."/>
            <person name="Mehaffy C."/>
            <person name="Tameris M."/>
            <person name="Hatherill M."/>
            <person name="Hanekom W."/>
            <person name="Mahomed H."/>
            <person name="Mcshane H."/>
        </authorList>
    </citation>
    <scope>NUCLEOTIDE SEQUENCE [LARGE SCALE GENOMIC DNA]</scope>
    <source>
        <strain evidence="2">852002-10433_SCH5171157</strain>
    </source>
</reference>
<proteinExistence type="predicted"/>
<evidence type="ECO:0000313" key="1">
    <source>
        <dbReference type="EMBL" id="OBB81821.1"/>
    </source>
</evidence>
<comment type="caution">
    <text evidence="1">The sequence shown here is derived from an EMBL/GenBank/DDBJ whole genome shotgun (WGS) entry which is preliminary data.</text>
</comment>
<organism evidence="1 2">
    <name type="scientific">Mycolicibacterium peregrinum</name>
    <name type="common">Mycobacterium peregrinum</name>
    <dbReference type="NCBI Taxonomy" id="43304"/>
    <lineage>
        <taxon>Bacteria</taxon>
        <taxon>Bacillati</taxon>
        <taxon>Actinomycetota</taxon>
        <taxon>Actinomycetes</taxon>
        <taxon>Mycobacteriales</taxon>
        <taxon>Mycobacteriaceae</taxon>
        <taxon>Mycolicibacterium</taxon>
    </lineage>
</organism>
<protein>
    <submittedName>
        <fullName evidence="1">Uncharacterized protein</fullName>
    </submittedName>
</protein>
<name>A0A1A0VF31_MYCPR</name>
<sequence>MKELLDQFLLDLVRAGLIVRIRPQSRKREEQDPVAVVAGELLQDTGLSGTVPPVSAMLQTLSVFSAALR</sequence>